<evidence type="ECO:0000313" key="2">
    <source>
        <dbReference type="EMBL" id="QHU22418.1"/>
    </source>
</evidence>
<feature type="compositionally biased region" description="Basic residues" evidence="1">
    <location>
        <begin position="481"/>
        <end position="546"/>
    </location>
</feature>
<feature type="region of interest" description="Disordered" evidence="1">
    <location>
        <begin position="456"/>
        <end position="546"/>
    </location>
</feature>
<sequence>MPHCSSEEEEQFGIMVGGAAFSASQPLPDDREMFLNDETPVKTAMNNTNLRGVTLDNDFKDTLDKIRSFQIEFPQDRVVQGCGDESLCVFTDRWVSLNEFNKVYRPAQKDKVDEKELVKLVNKMEKKISPGEVQISIRNILASIILQSPNEESLKLNKTFQKCAIITRASVAALDITASIVAQISKHFEVEVLQGLLKNMVDKWKASVKIIINKLRELNVGELVLGTTKNIIQLLIQTKLIGVAYQLAHYLTCNNTHIRIFAGYAMILLLLRCLKEVIKQATPSDENIQQLKTTMDEFVSSSNEDIKSILNDLNRNLPASQIKQKIQELRTSIEKGKTGNLVSDAYIDAAVNACTALEGPLNEMNAVSKSAVDPKELENIKSMLMKITTGWNEINELPSSGAETENNPEKLYAQANELKQLAEQIEAGGGGGGASPEELRAQAEELLAQAEELIAEQQKSRTKKRPPEKKTPLANETPQRPTKRTKTKRGGAPKKHTKKVKSKMLKGKSKKHLKKAKKSKKGKKTGKKVRFHPSSKKSKKNTRKRR</sequence>
<reference evidence="2" key="1">
    <citation type="journal article" date="2020" name="Nature">
        <title>Giant virus diversity and host interactions through global metagenomics.</title>
        <authorList>
            <person name="Schulz F."/>
            <person name="Roux S."/>
            <person name="Paez-Espino D."/>
            <person name="Jungbluth S."/>
            <person name="Walsh D.A."/>
            <person name="Denef V.J."/>
            <person name="McMahon K.D."/>
            <person name="Konstantinidis K.T."/>
            <person name="Eloe-Fadrosh E.A."/>
            <person name="Kyrpides N.C."/>
            <person name="Woyke T."/>
        </authorList>
    </citation>
    <scope>NUCLEOTIDE SEQUENCE</scope>
    <source>
        <strain evidence="2">GVMAG-S-ERX555907-102</strain>
    </source>
</reference>
<dbReference type="EMBL" id="MN741007">
    <property type="protein sequence ID" value="QHU22418.1"/>
    <property type="molecule type" value="Genomic_DNA"/>
</dbReference>
<protein>
    <submittedName>
        <fullName evidence="2">Uncharacterized protein</fullName>
    </submittedName>
</protein>
<proteinExistence type="predicted"/>
<accession>A0A6C0L1L5</accession>
<name>A0A6C0L1L5_9ZZZZ</name>
<organism evidence="2">
    <name type="scientific">viral metagenome</name>
    <dbReference type="NCBI Taxonomy" id="1070528"/>
    <lineage>
        <taxon>unclassified sequences</taxon>
        <taxon>metagenomes</taxon>
        <taxon>organismal metagenomes</taxon>
    </lineage>
</organism>
<evidence type="ECO:0000256" key="1">
    <source>
        <dbReference type="SAM" id="MobiDB-lite"/>
    </source>
</evidence>
<dbReference type="AlphaFoldDB" id="A0A6C0L1L5"/>